<feature type="transmembrane region" description="Helical" evidence="3">
    <location>
        <begin position="559"/>
        <end position="578"/>
    </location>
</feature>
<feature type="compositionally biased region" description="Basic and acidic residues" evidence="2">
    <location>
        <begin position="1873"/>
        <end position="1884"/>
    </location>
</feature>
<dbReference type="NCBIfam" id="TIGR01643">
    <property type="entry name" value="YD_repeat_2x"/>
    <property type="match status" value="8"/>
</dbReference>
<accession>A0ABN6ISI9</accession>
<dbReference type="Pfam" id="PF20148">
    <property type="entry name" value="DUF6531"/>
    <property type="match status" value="1"/>
</dbReference>
<feature type="domain" description="Teneurin-like YD-shell" evidence="5">
    <location>
        <begin position="1073"/>
        <end position="1228"/>
    </location>
</feature>
<dbReference type="NCBIfam" id="TIGR03696">
    <property type="entry name" value="Rhs_assc_core"/>
    <property type="match status" value="1"/>
</dbReference>
<evidence type="ECO:0000256" key="1">
    <source>
        <dbReference type="ARBA" id="ARBA00022737"/>
    </source>
</evidence>
<evidence type="ECO:0000256" key="2">
    <source>
        <dbReference type="SAM" id="MobiDB-lite"/>
    </source>
</evidence>
<keyword evidence="1" id="KW-0677">Repeat</keyword>
<dbReference type="SUPFAM" id="SSF69279">
    <property type="entry name" value="Phage tail proteins"/>
    <property type="match status" value="1"/>
</dbReference>
<dbReference type="InterPro" id="IPR022385">
    <property type="entry name" value="Rhs_assc_core"/>
</dbReference>
<dbReference type="Pfam" id="PF05593">
    <property type="entry name" value="RHS_repeat"/>
    <property type="match status" value="2"/>
</dbReference>
<dbReference type="Gene3D" id="3.55.50.10">
    <property type="entry name" value="Baseplate protein-like domains"/>
    <property type="match status" value="1"/>
</dbReference>
<evidence type="ECO:0000256" key="3">
    <source>
        <dbReference type="SAM" id="Phobius"/>
    </source>
</evidence>
<feature type="domain" description="Teneurin-like YD-shell" evidence="5">
    <location>
        <begin position="2083"/>
        <end position="2352"/>
    </location>
</feature>
<dbReference type="InterPro" id="IPR006530">
    <property type="entry name" value="YD"/>
</dbReference>
<keyword evidence="3" id="KW-1133">Transmembrane helix</keyword>
<feature type="region of interest" description="Disordered" evidence="2">
    <location>
        <begin position="698"/>
        <end position="728"/>
    </location>
</feature>
<evidence type="ECO:0000259" key="4">
    <source>
        <dbReference type="Pfam" id="PF20148"/>
    </source>
</evidence>
<dbReference type="InterPro" id="IPR031325">
    <property type="entry name" value="RHS_repeat"/>
</dbReference>
<evidence type="ECO:0000313" key="6">
    <source>
        <dbReference type="EMBL" id="BCZ45186.1"/>
    </source>
</evidence>
<sequence>MVITYKGLKIETPYDAIQVEDINILDRINNHACLNLKLLIEEGKILEYINKNVSEEKVIVWRVEENTGEETKLFVGKINEMVMSYESGVHAMELQCVSYTKEFDIKKNSRTFCNLDMTYEEVITKVLEPYSKKNFIDNITNGQTIGEFILQYEETDWEFLKRIASHFNGVLLAESTEEYGRFHFGIPELDNSKEINIDEYEVVKDIDNYNKREAMGFEENFLQEYTTWDIISPSKLILGEKVVFNQVKCVVAKIHTEVYKEEIRTIYTIGLKRGLRTTYMVNHKIFGMSIPATVKDVKGNTMSVHFEIDPVFEAYSNQKYFTYAIESSAWYCMPEKESQVHIYFSTNDEKEAIAIHAVRSADGAAKYASKTQNPDIKSFSHTGGSEMKLTPSDMDFSPGGGGVSLNLAQSGDVSLSGKNINLTATDNVELGMRDGSGDVPPFRPQSIELSAKSKIEVSKGGTIGCNIVEETSLGATKIDFAGTSKDPVEMPAAVTTWENTDAQAQIDQMNAGALEFEKAKIDAAKAKTSDGLFVAILGGAAVVAGIIILATATVLTGGVALAAGVAIVSGITGAAIGASQVGEGIQDYQKAQAGDYSKSKNFMRDTVCGGNQGVYNAIKWTTTIINGIAIAWATGGGSMEVLASLGKGAVVDGGMAGGMGLASDLLDDGKINNGLESYGNLISSAVAVGGITRGFSMRGGKGAKGESPKNPDGKSISGKNETKSIENKKCTKDPIDTVTGSLYIPATDIVLPDIHEEFKIERKYESINEDVSVLGKSWKLNFDSFLDIRDKKVKVLCTDGHVETFNKVDENWLNDKGGAKIYSLKNEKDYWMFKSNKDKKIYKYDNLGKLLNITNKFGNKLAIEYLGENIETLTTFSNYKLFFTYKDGKVIEIKDELGRTVQYKYDEDYLTDVIHVDQGITRYTYDEKGYISSVTDQNGQTYTKNFFDKKGRVIRQEYPDGDFATASYDEGERENTFYGNDSQATEKFRYNKDGLVTHLLYEDGSIEEYKYDDYQNKIYIKDRNNFETNKVYDEIGNLLKETLPNGLKTEYTYDENNNLIKETDNEEKEIINAYDSQGNLKSKKTKISVGNWNTESYTYDSYGRILSRTDGNGNTSKYEYDRGNFIEGKQGKDPVRVITNSGYEYEYDYDKVGRNTEIKTDYGTIEFGYNNLNFIASIKDGNGNVTIKNYDNMGNLTSLYTPNACIKGSISDEGYKYTYDHFDRLISIKNPLGIIEKNIRDSEGNIIKEINPNYYNNEIYDGIGIEYVYDKDNRKIKTIYPDGGIERFFYDANGNVIRHISPEYYNKETDDGLGYSYSYDSMNQLSSIINEAGITEKTFEYDLHGNIIKEIDNEGNATLFKYDLLGNLIEKRVPAERDESEVAIKYNLTCYTYDKNGNKILEKHGIDLVDEDEVCNYYHEIYFEYDEENRIVNVKDKYGAKAFYKYDCLNNKTYESFKINDTTNKVIHYVYDKVGNLIQKKEEINGAFVSPETAGKNVWAITNYEYDKNGNIIKILTPKGYEIGRVYDKADRVIEQHEKDEVNGIFRSYVYNYDKADNVVGLSEYSGEEAKIISNKFVSENDYKIHWTQRYENKKENDKLFEELKFQEDKKKKTYTYDSQNRLTHFVNVSGNTTRLFYDKNDRIIKQVLPEQYDETRDDGVGTTYAYNLKGQVIEVKNALGETVTKNTYDPKGNIKTSIDGENNKVEYTYTLLGQIKDVITPNSRKENRSAQSYKYDARGNITGITDGNGNETGYFLDDWGRITQITTPEGGTEKYTYDFAGNITSTTDANGGTIEYFYNSLGQVCEIKDQEGNSEYFYYDSEGNLTKHIDRKQNHVDRKYNVDRNIVDLKAYQIDEEAVALEAKKAEEARAKAREEAENKSEEGFITNSLSQVPRRRSFTERLKDKEDRQEKQKLEEQNQKIEKVEDPNKNKLNVIDQRFKYNPDGTLKNAYTGNMQYEYDYNIEGMLESKSASGRTLLKYTYDKNSNIKTIKDITGKSSIYSYDDTNRTKEIKDDKENTLATYDYYKNDSIKSVTVGNGLKTDYSYDGDGNVQSLVTISQNGEVLVDYNYAYDLNGNRLQKVSSKHKNFYSYDSMNRLVDSSYDDRCESLTYDKVGNRLTKTTNDITEKYFYNVKNQLKELHNKNGVNYFTYDKQGNTIKEETTTGNNIFEYNTLNQQVKAITKEGNTLVSRYDTEGLRAEIEENEKLTKFIFHKGNLLVETDKDYNSISRFTRGYEVVAADIAEASEESKYNLNRYYYTVDEQGSTTFITDKNQQVKNEYYYDAFGNILDSKEEVHNRITYTGQQFDGITEQYYLRARFYNPVIGRFTQEDTYRGDGLNLYVYCGNNPVAYYDPSGYLCSTKINQYNKEVSEFKGNRGEYLRNKFNKGAGKADILKNAGLDKLKVDEIVSIPKGSRPDPTTYLSKEYIDTHLSQFDDGLSVIQTEWAYGRYSETNGFIGVPDDNTLFVLPKKYCDGVVSRANGNISIIEKELGFPNGYFSDGGGLVRIDCDDVTGVNLRIPSGNETGANSLWLPGGYTSGNVPEAISDIIPLDQTSISRINVD</sequence>
<dbReference type="RefSeq" id="WP_224036806.1">
    <property type="nucleotide sequence ID" value="NZ_AP024849.1"/>
</dbReference>
<feature type="region of interest" description="Disordered" evidence="2">
    <location>
        <begin position="1897"/>
        <end position="1924"/>
    </location>
</feature>
<keyword evidence="7" id="KW-1185">Reference proteome</keyword>
<protein>
    <submittedName>
        <fullName evidence="6">Uncharacterized protein</fullName>
    </submittedName>
</protein>
<dbReference type="Pfam" id="PF25023">
    <property type="entry name" value="TEN_YD-shell"/>
    <property type="match status" value="2"/>
</dbReference>
<dbReference type="InterPro" id="IPR056823">
    <property type="entry name" value="TEN-like_YD-shell"/>
</dbReference>
<feature type="compositionally biased region" description="Basic and acidic residues" evidence="2">
    <location>
        <begin position="1899"/>
        <end position="1924"/>
    </location>
</feature>
<feature type="region of interest" description="Disordered" evidence="2">
    <location>
        <begin position="1873"/>
        <end position="1892"/>
    </location>
</feature>
<feature type="compositionally biased region" description="Basic and acidic residues" evidence="2">
    <location>
        <begin position="703"/>
        <end position="712"/>
    </location>
</feature>
<reference evidence="7" key="1">
    <citation type="submission" date="2021-07" db="EMBL/GenBank/DDBJ databases">
        <title>Complete genome sequencing of a Clostridium isolate.</title>
        <authorList>
            <person name="Ueki A."/>
            <person name="Tonouchi A."/>
        </authorList>
    </citation>
    <scope>NUCLEOTIDE SEQUENCE [LARGE SCALE GENOMIC DNA]</scope>
    <source>
        <strain evidence="7">C5S11</strain>
    </source>
</reference>
<organism evidence="6 7">
    <name type="scientific">Clostridium gelidum</name>
    <dbReference type="NCBI Taxonomy" id="704125"/>
    <lineage>
        <taxon>Bacteria</taxon>
        <taxon>Bacillati</taxon>
        <taxon>Bacillota</taxon>
        <taxon>Clostridia</taxon>
        <taxon>Eubacteriales</taxon>
        <taxon>Clostridiaceae</taxon>
        <taxon>Clostridium</taxon>
    </lineage>
</organism>
<dbReference type="PANTHER" id="PTHR32305:SF15">
    <property type="entry name" value="PROTEIN RHSA-RELATED"/>
    <property type="match status" value="1"/>
</dbReference>
<feature type="transmembrane region" description="Helical" evidence="3">
    <location>
        <begin position="532"/>
        <end position="552"/>
    </location>
</feature>
<feature type="domain" description="DUF6531" evidence="4">
    <location>
        <begin position="733"/>
        <end position="805"/>
    </location>
</feature>
<keyword evidence="3" id="KW-0472">Membrane</keyword>
<dbReference type="EMBL" id="AP024849">
    <property type="protein sequence ID" value="BCZ45186.1"/>
    <property type="molecule type" value="Genomic_DNA"/>
</dbReference>
<evidence type="ECO:0000313" key="7">
    <source>
        <dbReference type="Proteomes" id="UP000824633"/>
    </source>
</evidence>
<dbReference type="InterPro" id="IPR050708">
    <property type="entry name" value="T6SS_VgrG/RHS"/>
</dbReference>
<proteinExistence type="predicted"/>
<evidence type="ECO:0000259" key="5">
    <source>
        <dbReference type="Pfam" id="PF25023"/>
    </source>
</evidence>
<gene>
    <name evidence="6" type="ORF">psyc5s11_12530</name>
</gene>
<dbReference type="InterPro" id="IPR045351">
    <property type="entry name" value="DUF6531"/>
</dbReference>
<name>A0ABN6ISI9_9CLOT</name>
<dbReference type="PANTHER" id="PTHR32305">
    <property type="match status" value="1"/>
</dbReference>
<keyword evidence="3" id="KW-0812">Transmembrane</keyword>
<dbReference type="Gene3D" id="2.180.10.10">
    <property type="entry name" value="RHS repeat-associated core"/>
    <property type="match status" value="4"/>
</dbReference>
<dbReference type="Proteomes" id="UP000824633">
    <property type="component" value="Chromosome"/>
</dbReference>
<dbReference type="CDD" id="cd22249">
    <property type="entry name" value="UDM1_RNF168_RNF169-like"/>
    <property type="match status" value="1"/>
</dbReference>